<name>A0A0F9BUT4_9ZZZZ</name>
<evidence type="ECO:0000313" key="1">
    <source>
        <dbReference type="EMBL" id="KKL25634.1"/>
    </source>
</evidence>
<comment type="caution">
    <text evidence="1">The sequence shown here is derived from an EMBL/GenBank/DDBJ whole genome shotgun (WGS) entry which is preliminary data.</text>
</comment>
<accession>A0A0F9BUT4</accession>
<dbReference type="EMBL" id="LAZR01036144">
    <property type="protein sequence ID" value="KKL25634.1"/>
    <property type="molecule type" value="Genomic_DNA"/>
</dbReference>
<protein>
    <submittedName>
        <fullName evidence="1">Uncharacterized protein</fullName>
    </submittedName>
</protein>
<reference evidence="1" key="1">
    <citation type="journal article" date="2015" name="Nature">
        <title>Complex archaea that bridge the gap between prokaryotes and eukaryotes.</title>
        <authorList>
            <person name="Spang A."/>
            <person name="Saw J.H."/>
            <person name="Jorgensen S.L."/>
            <person name="Zaremba-Niedzwiedzka K."/>
            <person name="Martijn J."/>
            <person name="Lind A.E."/>
            <person name="van Eijk R."/>
            <person name="Schleper C."/>
            <person name="Guy L."/>
            <person name="Ettema T.J."/>
        </authorList>
    </citation>
    <scope>NUCLEOTIDE SEQUENCE</scope>
</reference>
<sequence length="43" mass="4922">MVVKNTRTKTRADMVARRARRIGLNASVFKKKRGYGVSVTRNK</sequence>
<gene>
    <name evidence="1" type="ORF">LCGC14_2403340</name>
</gene>
<dbReference type="AlphaFoldDB" id="A0A0F9BUT4"/>
<organism evidence="1">
    <name type="scientific">marine sediment metagenome</name>
    <dbReference type="NCBI Taxonomy" id="412755"/>
    <lineage>
        <taxon>unclassified sequences</taxon>
        <taxon>metagenomes</taxon>
        <taxon>ecological metagenomes</taxon>
    </lineage>
</organism>
<proteinExistence type="predicted"/>